<feature type="transmembrane region" description="Helical" evidence="1">
    <location>
        <begin position="20"/>
        <end position="47"/>
    </location>
</feature>
<keyword evidence="1" id="KW-0472">Membrane</keyword>
<protein>
    <submittedName>
        <fullName evidence="2">Cox cluster protein</fullName>
    </submittedName>
</protein>
<evidence type="ECO:0000313" key="3">
    <source>
        <dbReference type="Proteomes" id="UP001596547"/>
    </source>
</evidence>
<feature type="transmembrane region" description="Helical" evidence="1">
    <location>
        <begin position="117"/>
        <end position="136"/>
    </location>
</feature>
<accession>A0ABD6AC07</accession>
<feature type="transmembrane region" description="Helical" evidence="1">
    <location>
        <begin position="68"/>
        <end position="88"/>
    </location>
</feature>
<organism evidence="2 3">
    <name type="scientific">Halomarina halobia</name>
    <dbReference type="NCBI Taxonomy" id="3033386"/>
    <lineage>
        <taxon>Archaea</taxon>
        <taxon>Methanobacteriati</taxon>
        <taxon>Methanobacteriota</taxon>
        <taxon>Stenosarchaea group</taxon>
        <taxon>Halobacteria</taxon>
        <taxon>Halobacteriales</taxon>
        <taxon>Natronomonadaceae</taxon>
        <taxon>Halomarina</taxon>
    </lineage>
</organism>
<evidence type="ECO:0000313" key="2">
    <source>
        <dbReference type="EMBL" id="MFC7318134.1"/>
    </source>
</evidence>
<dbReference type="EMBL" id="JBHTBF010000002">
    <property type="protein sequence ID" value="MFC7318134.1"/>
    <property type="molecule type" value="Genomic_DNA"/>
</dbReference>
<evidence type="ECO:0000256" key="1">
    <source>
        <dbReference type="SAM" id="Phobius"/>
    </source>
</evidence>
<dbReference type="RefSeq" id="WP_276305587.1">
    <property type="nucleotide sequence ID" value="NZ_CP119992.1"/>
</dbReference>
<gene>
    <name evidence="2" type="ORF">ACFQPE_15225</name>
</gene>
<dbReference type="GeneID" id="79315177"/>
<proteinExistence type="predicted"/>
<keyword evidence="1" id="KW-1133">Transmembrane helix</keyword>
<dbReference type="AlphaFoldDB" id="A0ABD6AC07"/>
<name>A0ABD6AC07_9EURY</name>
<dbReference type="Proteomes" id="UP001596547">
    <property type="component" value="Unassembled WGS sequence"/>
</dbReference>
<keyword evidence="1" id="KW-0812">Transmembrane</keyword>
<sequence>MDDQPGLSDQYRMSSPWPLFVALGFVISEVGVFLNIIPLSVGGLLLFAGSVAGIIQESGYAERPWGTLSLVGGLLVALGLAITASQVLPFEGFPAALDAVWGGLVGPELNGVVQRGVSVLFAGVIALVASQVARLVERDVDAL</sequence>
<reference evidence="2 3" key="1">
    <citation type="journal article" date="2019" name="Int. J. Syst. Evol. Microbiol.">
        <title>The Global Catalogue of Microorganisms (GCM) 10K type strain sequencing project: providing services to taxonomists for standard genome sequencing and annotation.</title>
        <authorList>
            <consortium name="The Broad Institute Genomics Platform"/>
            <consortium name="The Broad Institute Genome Sequencing Center for Infectious Disease"/>
            <person name="Wu L."/>
            <person name="Ma J."/>
        </authorList>
    </citation>
    <scope>NUCLEOTIDE SEQUENCE [LARGE SCALE GENOMIC DNA]</scope>
    <source>
        <strain evidence="2 3">PSR21</strain>
    </source>
</reference>
<dbReference type="Pfam" id="PF24396">
    <property type="entry name" value="DUF7541"/>
    <property type="match status" value="1"/>
</dbReference>
<comment type="caution">
    <text evidence="2">The sequence shown here is derived from an EMBL/GenBank/DDBJ whole genome shotgun (WGS) entry which is preliminary data.</text>
</comment>
<dbReference type="InterPro" id="IPR055963">
    <property type="entry name" value="DUF7541"/>
</dbReference>
<keyword evidence="3" id="KW-1185">Reference proteome</keyword>